<evidence type="ECO:0000256" key="1">
    <source>
        <dbReference type="ARBA" id="ARBA00004651"/>
    </source>
</evidence>
<keyword evidence="8" id="KW-1185">Reference proteome</keyword>
<feature type="transmembrane region" description="Helical" evidence="6">
    <location>
        <begin position="153"/>
        <end position="177"/>
    </location>
</feature>
<dbReference type="AlphaFoldDB" id="A0A5J6MCI5"/>
<accession>A0A5J6MCI5</accession>
<keyword evidence="5 6" id="KW-0472">Membrane</keyword>
<dbReference type="GO" id="GO:0005886">
    <property type="term" value="C:plasma membrane"/>
    <property type="evidence" value="ECO:0007669"/>
    <property type="project" value="UniProtKB-SubCell"/>
</dbReference>
<evidence type="ECO:0000256" key="5">
    <source>
        <dbReference type="ARBA" id="ARBA00023136"/>
    </source>
</evidence>
<sequence>MTPSLALLAILGTLALGAMSPGPSFVLVARMAVARSRRDGLAAALGMGMGGAIFCSLALMGLIALLASVEWLYALLKVAGALYLFYLAIAMWRGAKRPLAMQDDRTGNSAEPRPGSPRRSFAVGLMTQLSNPKTAIVYGGIFAALLPPSPPGWMVLVMPPLFFAIECGWYSIVALLFSADRPRRAYLGSKGWIDRAAGAVMGALGAKLILDASRSV</sequence>
<evidence type="ECO:0000313" key="7">
    <source>
        <dbReference type="EMBL" id="QEX14942.1"/>
    </source>
</evidence>
<evidence type="ECO:0000256" key="2">
    <source>
        <dbReference type="ARBA" id="ARBA00022475"/>
    </source>
</evidence>
<organism evidence="7 8">
    <name type="scientific">Hypericibacter terrae</name>
    <dbReference type="NCBI Taxonomy" id="2602015"/>
    <lineage>
        <taxon>Bacteria</taxon>
        <taxon>Pseudomonadati</taxon>
        <taxon>Pseudomonadota</taxon>
        <taxon>Alphaproteobacteria</taxon>
        <taxon>Rhodospirillales</taxon>
        <taxon>Dongiaceae</taxon>
        <taxon>Hypericibacter</taxon>
    </lineage>
</organism>
<proteinExistence type="predicted"/>
<gene>
    <name evidence="7" type="ORF">FRZ44_02180</name>
</gene>
<dbReference type="PANTHER" id="PTHR30086:SF19">
    <property type="entry name" value="THREONINE EFFLUX PROTEIN"/>
    <property type="match status" value="1"/>
</dbReference>
<feature type="transmembrane region" description="Helical" evidence="6">
    <location>
        <begin position="74"/>
        <end position="92"/>
    </location>
</feature>
<dbReference type="KEGG" id="htq:FRZ44_02180"/>
<evidence type="ECO:0000256" key="4">
    <source>
        <dbReference type="ARBA" id="ARBA00022989"/>
    </source>
</evidence>
<dbReference type="Pfam" id="PF01810">
    <property type="entry name" value="LysE"/>
    <property type="match status" value="1"/>
</dbReference>
<evidence type="ECO:0000256" key="3">
    <source>
        <dbReference type="ARBA" id="ARBA00022692"/>
    </source>
</evidence>
<keyword evidence="3 6" id="KW-0812">Transmembrane</keyword>
<dbReference type="EMBL" id="CP042906">
    <property type="protein sequence ID" value="QEX14942.1"/>
    <property type="molecule type" value="Genomic_DNA"/>
</dbReference>
<protein>
    <submittedName>
        <fullName evidence="7">Threonine transporter</fullName>
    </submittedName>
</protein>
<dbReference type="PANTHER" id="PTHR30086">
    <property type="entry name" value="ARGININE EXPORTER PROTEIN ARGO"/>
    <property type="match status" value="1"/>
</dbReference>
<evidence type="ECO:0000256" key="6">
    <source>
        <dbReference type="SAM" id="Phobius"/>
    </source>
</evidence>
<dbReference type="InterPro" id="IPR001123">
    <property type="entry name" value="LeuE-type"/>
</dbReference>
<feature type="transmembrane region" description="Helical" evidence="6">
    <location>
        <begin position="44"/>
        <end position="67"/>
    </location>
</feature>
<dbReference type="OrthoDB" id="7346064at2"/>
<name>A0A5J6MCI5_9PROT</name>
<evidence type="ECO:0000313" key="8">
    <source>
        <dbReference type="Proteomes" id="UP000326202"/>
    </source>
</evidence>
<keyword evidence="4 6" id="KW-1133">Transmembrane helix</keyword>
<comment type="subcellular location">
    <subcellularLocation>
        <location evidence="1">Cell membrane</location>
        <topology evidence="1">Multi-pass membrane protein</topology>
    </subcellularLocation>
</comment>
<reference evidence="7 8" key="1">
    <citation type="submission" date="2019-08" db="EMBL/GenBank/DDBJ databases">
        <title>Hyperibacter terrae gen. nov., sp. nov. and Hyperibacter viscosus sp. nov., two new members in the family Rhodospirillaceae isolated from the rhizosphere of Hypericum perforatum.</title>
        <authorList>
            <person name="Noviana Z."/>
        </authorList>
    </citation>
    <scope>NUCLEOTIDE SEQUENCE [LARGE SCALE GENOMIC DNA]</scope>
    <source>
        <strain evidence="7 8">R5913</strain>
    </source>
</reference>
<dbReference type="GO" id="GO:0015171">
    <property type="term" value="F:amino acid transmembrane transporter activity"/>
    <property type="evidence" value="ECO:0007669"/>
    <property type="project" value="TreeGrafter"/>
</dbReference>
<dbReference type="Proteomes" id="UP000326202">
    <property type="component" value="Chromosome"/>
</dbReference>
<keyword evidence="2" id="KW-1003">Cell membrane</keyword>
<dbReference type="RefSeq" id="WP_151175443.1">
    <property type="nucleotide sequence ID" value="NZ_CP042906.1"/>
</dbReference>